<evidence type="ECO:0000256" key="4">
    <source>
        <dbReference type="ARBA" id="ARBA00022692"/>
    </source>
</evidence>
<comment type="subcellular location">
    <subcellularLocation>
        <location evidence="1">Cell membrane</location>
        <topology evidence="1">Single-pass type I membrane protein</topology>
    </subcellularLocation>
</comment>
<dbReference type="Pfam" id="PF25057">
    <property type="entry name" value="CUT_N"/>
    <property type="match status" value="1"/>
</dbReference>
<dbReference type="GO" id="GO:0042302">
    <property type="term" value="F:structural constituent of cuticle"/>
    <property type="evidence" value="ECO:0007669"/>
    <property type="project" value="UniProtKB-KW"/>
</dbReference>
<evidence type="ECO:0000256" key="2">
    <source>
        <dbReference type="ARBA" id="ARBA00022460"/>
    </source>
</evidence>
<reference evidence="9 11" key="2">
    <citation type="submission" date="2018-11" db="EMBL/GenBank/DDBJ databases">
        <authorList>
            <consortium name="Pathogen Informatics"/>
        </authorList>
    </citation>
    <scope>NUCLEOTIDE SEQUENCE [LARGE SCALE GENOMIC DNA]</scope>
</reference>
<evidence type="ECO:0000256" key="5">
    <source>
        <dbReference type="ARBA" id="ARBA00022729"/>
    </source>
</evidence>
<proteinExistence type="predicted"/>
<evidence type="ECO:0000313" key="11">
    <source>
        <dbReference type="Proteomes" id="UP000274756"/>
    </source>
</evidence>
<dbReference type="Proteomes" id="UP000274756">
    <property type="component" value="Unassembled WGS sequence"/>
</dbReference>
<evidence type="ECO:0000256" key="6">
    <source>
        <dbReference type="ARBA" id="ARBA00022989"/>
    </source>
</evidence>
<keyword evidence="6" id="KW-1133">Transmembrane helix</keyword>
<evidence type="ECO:0000256" key="3">
    <source>
        <dbReference type="ARBA" id="ARBA00022475"/>
    </source>
</evidence>
<evidence type="ECO:0000313" key="10">
    <source>
        <dbReference type="Proteomes" id="UP000038040"/>
    </source>
</evidence>
<dbReference type="InterPro" id="IPR056953">
    <property type="entry name" value="CUT_N"/>
</dbReference>
<evidence type="ECO:0000256" key="1">
    <source>
        <dbReference type="ARBA" id="ARBA00004251"/>
    </source>
</evidence>
<evidence type="ECO:0000256" key="7">
    <source>
        <dbReference type="ARBA" id="ARBA00023136"/>
    </source>
</evidence>
<dbReference type="InterPro" id="IPR057475">
    <property type="entry name" value="CUT_C"/>
</dbReference>
<dbReference type="AlphaFoldDB" id="A0A0N4U3X8"/>
<sequence>MAISFTTKKPFKGHVYVKGHFDRKKCRTDATLTRAANLSIPFAICDVQKKRSYSPKGLFMQTTVVVAFHPMFITKIDKSYFVKCFYTESEQKVKTQLDVRYYLSLEFYDIHSIRWKPSFDKTIINKNNLQTQIVTQQILPTCKYEVLNGGPTGRPVNYVYVGQRVYHKWSCKMGISENTIYCMTVHSCIVKEITGREVWLLDKDGCALDKYLLNSLDYTTDLTGGQTSQVFKFADQSSLFFHCQIRLSIKQVQCNVCCFKITAFYENNKKIGKLLLQ</sequence>
<reference evidence="12" key="1">
    <citation type="submission" date="2017-02" db="UniProtKB">
        <authorList>
            <consortium name="WormBaseParasite"/>
        </authorList>
    </citation>
    <scope>IDENTIFICATION</scope>
</reference>
<keyword evidence="2" id="KW-0193">Cuticle</keyword>
<evidence type="ECO:0000259" key="8">
    <source>
        <dbReference type="PROSITE" id="PS51034"/>
    </source>
</evidence>
<keyword evidence="5" id="KW-0732">Signal</keyword>
<organism evidence="10 12">
    <name type="scientific">Dracunculus medinensis</name>
    <name type="common">Guinea worm</name>
    <dbReference type="NCBI Taxonomy" id="318479"/>
    <lineage>
        <taxon>Eukaryota</taxon>
        <taxon>Metazoa</taxon>
        <taxon>Ecdysozoa</taxon>
        <taxon>Nematoda</taxon>
        <taxon>Chromadorea</taxon>
        <taxon>Rhabditida</taxon>
        <taxon>Spirurina</taxon>
        <taxon>Dracunculoidea</taxon>
        <taxon>Dracunculidae</taxon>
        <taxon>Dracunculus</taxon>
    </lineage>
</organism>
<accession>A0A0N4U3X8</accession>
<name>A0A0N4U3X8_DRAME</name>
<gene>
    <name evidence="9" type="ORF">DME_LOCUS5811</name>
</gene>
<dbReference type="PANTHER" id="PTHR22907">
    <property type="entry name" value="GH04558P"/>
    <property type="match status" value="1"/>
</dbReference>
<dbReference type="Proteomes" id="UP000038040">
    <property type="component" value="Unplaced"/>
</dbReference>
<dbReference type="OrthoDB" id="6139674at2759"/>
<dbReference type="InterPro" id="IPR001507">
    <property type="entry name" value="ZP_dom"/>
</dbReference>
<dbReference type="EMBL" id="UYYG01001153">
    <property type="protein sequence ID" value="VDN55838.1"/>
    <property type="molecule type" value="Genomic_DNA"/>
</dbReference>
<keyword evidence="11" id="KW-1185">Reference proteome</keyword>
<dbReference type="GO" id="GO:0005886">
    <property type="term" value="C:plasma membrane"/>
    <property type="evidence" value="ECO:0007669"/>
    <property type="project" value="UniProtKB-SubCell"/>
</dbReference>
<keyword evidence="4" id="KW-0812">Transmembrane</keyword>
<dbReference type="PANTHER" id="PTHR22907:SF34">
    <property type="entry name" value="ZP DOMAIN-CONTAINING PROTEIN"/>
    <property type="match status" value="1"/>
</dbReference>
<dbReference type="SMART" id="SM00241">
    <property type="entry name" value="ZP"/>
    <property type="match status" value="1"/>
</dbReference>
<dbReference type="WBParaSite" id="DME_0000145101-mRNA-1">
    <property type="protein sequence ID" value="DME_0000145101-mRNA-1"/>
    <property type="gene ID" value="DME_0000145101"/>
</dbReference>
<feature type="domain" description="ZP" evidence="8">
    <location>
        <begin position="1"/>
        <end position="265"/>
    </location>
</feature>
<keyword evidence="7" id="KW-0472">Membrane</keyword>
<protein>
    <submittedName>
        <fullName evidence="12">ZP domain-containing protein</fullName>
    </submittedName>
</protein>
<dbReference type="InterPro" id="IPR051962">
    <property type="entry name" value="Cuticlin"/>
</dbReference>
<dbReference type="PROSITE" id="PS51034">
    <property type="entry name" value="ZP_2"/>
    <property type="match status" value="1"/>
</dbReference>
<evidence type="ECO:0000313" key="9">
    <source>
        <dbReference type="EMBL" id="VDN55838.1"/>
    </source>
</evidence>
<evidence type="ECO:0000313" key="12">
    <source>
        <dbReference type="WBParaSite" id="DME_0000145101-mRNA-1"/>
    </source>
</evidence>
<keyword evidence="3" id="KW-1003">Cell membrane</keyword>
<dbReference type="Pfam" id="PF25301">
    <property type="entry name" value="CUT_C"/>
    <property type="match status" value="1"/>
</dbReference>